<organism evidence="1 2">
    <name type="scientific">Lindgomyces ingoldianus</name>
    <dbReference type="NCBI Taxonomy" id="673940"/>
    <lineage>
        <taxon>Eukaryota</taxon>
        <taxon>Fungi</taxon>
        <taxon>Dikarya</taxon>
        <taxon>Ascomycota</taxon>
        <taxon>Pezizomycotina</taxon>
        <taxon>Dothideomycetes</taxon>
        <taxon>Pleosporomycetidae</taxon>
        <taxon>Pleosporales</taxon>
        <taxon>Lindgomycetaceae</taxon>
        <taxon>Lindgomyces</taxon>
    </lineage>
</organism>
<evidence type="ECO:0000313" key="2">
    <source>
        <dbReference type="Proteomes" id="UP000799755"/>
    </source>
</evidence>
<proteinExistence type="predicted"/>
<gene>
    <name evidence="1" type="ORF">BDR25DRAFT_343465</name>
</gene>
<name>A0ACB6QUB2_9PLEO</name>
<evidence type="ECO:0000313" key="1">
    <source>
        <dbReference type="EMBL" id="KAF2469761.1"/>
    </source>
</evidence>
<reference evidence="1" key="1">
    <citation type="journal article" date="2020" name="Stud. Mycol.">
        <title>101 Dothideomycetes genomes: a test case for predicting lifestyles and emergence of pathogens.</title>
        <authorList>
            <person name="Haridas S."/>
            <person name="Albert R."/>
            <person name="Binder M."/>
            <person name="Bloem J."/>
            <person name="Labutti K."/>
            <person name="Salamov A."/>
            <person name="Andreopoulos B."/>
            <person name="Baker S."/>
            <person name="Barry K."/>
            <person name="Bills G."/>
            <person name="Bluhm B."/>
            <person name="Cannon C."/>
            <person name="Castanera R."/>
            <person name="Culley D."/>
            <person name="Daum C."/>
            <person name="Ezra D."/>
            <person name="Gonzalez J."/>
            <person name="Henrissat B."/>
            <person name="Kuo A."/>
            <person name="Liang C."/>
            <person name="Lipzen A."/>
            <person name="Lutzoni F."/>
            <person name="Magnuson J."/>
            <person name="Mondo S."/>
            <person name="Nolan M."/>
            <person name="Ohm R."/>
            <person name="Pangilinan J."/>
            <person name="Park H.-J."/>
            <person name="Ramirez L."/>
            <person name="Alfaro M."/>
            <person name="Sun H."/>
            <person name="Tritt A."/>
            <person name="Yoshinaga Y."/>
            <person name="Zwiers L.-H."/>
            <person name="Turgeon B."/>
            <person name="Goodwin S."/>
            <person name="Spatafora J."/>
            <person name="Crous P."/>
            <person name="Grigoriev I."/>
        </authorList>
    </citation>
    <scope>NUCLEOTIDE SEQUENCE</scope>
    <source>
        <strain evidence="1">ATCC 200398</strain>
    </source>
</reference>
<comment type="caution">
    <text evidence="1">The sequence shown here is derived from an EMBL/GenBank/DDBJ whole genome shotgun (WGS) entry which is preliminary data.</text>
</comment>
<dbReference type="Proteomes" id="UP000799755">
    <property type="component" value="Unassembled WGS sequence"/>
</dbReference>
<keyword evidence="2" id="KW-1185">Reference proteome</keyword>
<sequence>MFPMDRRFHRAIQDAPKSKIMDQSSPQKDNVLVLRRRPQSFDSASDSEEDYWVQTNISHAKERLRKQAAEDPFSAPRHSYTFPGPSGNYHSGWDSRRRRDTHFAQNYVPQSKREFSKKHYSDAYENDRCKNKNLSYQDEQDEYSQPEGDRPLFRTPEEYKAEIDKLHHQLNERNRESRQPRRSYSSSTQGLDDPRIDGFQRRATHPESSSDARGMTLIQREIVYSSRRELAIEGERVKRAARSLFPSTELYTSVLPDGQFRFVAGIFDDPLKRNAIEYSLVECTSFEKPTEAMHELLNIVKEEVEDWNRREEKRERERKERPSKALRNLCRGEW</sequence>
<accession>A0ACB6QUB2</accession>
<dbReference type="EMBL" id="MU003510">
    <property type="protein sequence ID" value="KAF2469761.1"/>
    <property type="molecule type" value="Genomic_DNA"/>
</dbReference>
<protein>
    <submittedName>
        <fullName evidence="1">Uncharacterized protein</fullName>
    </submittedName>
</protein>